<dbReference type="AlphaFoldDB" id="A0A9X6NCF9"/>
<dbReference type="Pfam" id="PF01597">
    <property type="entry name" value="GCV_H"/>
    <property type="match status" value="1"/>
</dbReference>
<evidence type="ECO:0000256" key="2">
    <source>
        <dbReference type="ARBA" id="ARBA00022823"/>
    </source>
</evidence>
<evidence type="ECO:0000256" key="4">
    <source>
        <dbReference type="PIRSR" id="PIRSR617453-50"/>
    </source>
</evidence>
<dbReference type="InterPro" id="IPR003016">
    <property type="entry name" value="2-oxoA_DH_lipoyl-BS"/>
</dbReference>
<dbReference type="CDD" id="cd06848">
    <property type="entry name" value="GCS_H"/>
    <property type="match status" value="1"/>
</dbReference>
<dbReference type="InterPro" id="IPR011053">
    <property type="entry name" value="Single_hybrid_motif"/>
</dbReference>
<proteinExistence type="inferred from homology"/>
<sequence>MMAAATFCRGSLTKLHCLLPCRVVGVGAVPRTFPRHFSVTSPAAADRLFTSKHEWVLVEKGEGTVGITDYAQKALGDIVYAQLPDPGNEVKQEEECGALESVKAASEIYSPVSGTVTEKNVDAEAKPQIINRECYKNGWLYKVHLSNPSELDSLMKEKAYDAFVKSLQDEAH</sequence>
<evidence type="ECO:0000256" key="5">
    <source>
        <dbReference type="RuleBase" id="RU364055"/>
    </source>
</evidence>
<comment type="similarity">
    <text evidence="1 5">Belongs to the GcvH family.</text>
</comment>
<feature type="modified residue" description="N6-lipoyllysine" evidence="4">
    <location>
        <position position="103"/>
    </location>
</feature>
<comment type="subcellular location">
    <subcellularLocation>
        <location evidence="5">Mitochondrion</location>
    </subcellularLocation>
</comment>
<organism evidence="7 8">
    <name type="scientific">Hypsibius exemplaris</name>
    <name type="common">Freshwater tardigrade</name>
    <dbReference type="NCBI Taxonomy" id="2072580"/>
    <lineage>
        <taxon>Eukaryota</taxon>
        <taxon>Metazoa</taxon>
        <taxon>Ecdysozoa</taxon>
        <taxon>Tardigrada</taxon>
        <taxon>Eutardigrada</taxon>
        <taxon>Parachela</taxon>
        <taxon>Hypsibioidea</taxon>
        <taxon>Hypsibiidae</taxon>
        <taxon>Hypsibius</taxon>
    </lineage>
</organism>
<dbReference type="NCBIfam" id="NF002270">
    <property type="entry name" value="PRK01202.1"/>
    <property type="match status" value="1"/>
</dbReference>
<dbReference type="InterPro" id="IPR017453">
    <property type="entry name" value="GCV_H_sub"/>
</dbReference>
<feature type="domain" description="Lipoyl-binding" evidence="6">
    <location>
        <begin position="62"/>
        <end position="144"/>
    </location>
</feature>
<protein>
    <recommendedName>
        <fullName evidence="5">Glycine cleavage system H protein</fullName>
    </recommendedName>
</protein>
<dbReference type="GO" id="GO:0009249">
    <property type="term" value="P:protein lipoylation"/>
    <property type="evidence" value="ECO:0007669"/>
    <property type="project" value="TreeGrafter"/>
</dbReference>
<evidence type="ECO:0000259" key="6">
    <source>
        <dbReference type="PROSITE" id="PS50968"/>
    </source>
</evidence>
<evidence type="ECO:0000313" key="7">
    <source>
        <dbReference type="EMBL" id="OWA51585.1"/>
    </source>
</evidence>
<dbReference type="PROSITE" id="PS00189">
    <property type="entry name" value="LIPOYL"/>
    <property type="match status" value="1"/>
</dbReference>
<dbReference type="GO" id="GO:0005960">
    <property type="term" value="C:glycine cleavage complex"/>
    <property type="evidence" value="ECO:0007669"/>
    <property type="project" value="UniProtKB-UniRule"/>
</dbReference>
<dbReference type="Proteomes" id="UP000192578">
    <property type="component" value="Unassembled WGS sequence"/>
</dbReference>
<evidence type="ECO:0000313" key="8">
    <source>
        <dbReference type="Proteomes" id="UP000192578"/>
    </source>
</evidence>
<dbReference type="InterPro" id="IPR000089">
    <property type="entry name" value="Biotin_lipoyl"/>
</dbReference>
<dbReference type="PANTHER" id="PTHR11715">
    <property type="entry name" value="GLYCINE CLEAVAGE SYSTEM H PROTEIN"/>
    <property type="match status" value="1"/>
</dbReference>
<comment type="function">
    <text evidence="5">The H protein shuttles the methylamine group of glycine from the P protein to the T protein.</text>
</comment>
<name>A0A9X6NCF9_HYPEX</name>
<dbReference type="GO" id="GO:0019464">
    <property type="term" value="P:glycine decarboxylation via glycine cleavage system"/>
    <property type="evidence" value="ECO:0007669"/>
    <property type="project" value="UniProtKB-UniRule"/>
</dbReference>
<keyword evidence="2 4" id="KW-0450">Lipoyl</keyword>
<keyword evidence="5" id="KW-0496">Mitochondrion</keyword>
<dbReference type="InterPro" id="IPR033753">
    <property type="entry name" value="GCV_H/Fam206"/>
</dbReference>
<reference evidence="8" key="1">
    <citation type="submission" date="2017-01" db="EMBL/GenBank/DDBJ databases">
        <title>Comparative genomics of anhydrobiosis in the tardigrade Hypsibius dujardini.</title>
        <authorList>
            <person name="Yoshida Y."/>
            <person name="Koutsovoulos G."/>
            <person name="Laetsch D."/>
            <person name="Stevens L."/>
            <person name="Kumar S."/>
            <person name="Horikawa D."/>
            <person name="Ishino K."/>
            <person name="Komine S."/>
            <person name="Tomita M."/>
            <person name="Blaxter M."/>
            <person name="Arakawa K."/>
        </authorList>
    </citation>
    <scope>NUCLEOTIDE SEQUENCE [LARGE SCALE GENOMIC DNA]</scope>
    <source>
        <strain evidence="8">Z151</strain>
    </source>
</reference>
<dbReference type="Gene3D" id="2.40.50.100">
    <property type="match status" value="1"/>
</dbReference>
<comment type="cofactor">
    <cofactor evidence="5">
        <name>(R)-lipoate</name>
        <dbReference type="ChEBI" id="CHEBI:83088"/>
    </cofactor>
    <text evidence="5">Binds 1 lipoyl cofactor covalently.</text>
</comment>
<keyword evidence="3 5" id="KW-0809">Transit peptide</keyword>
<accession>A0A9X6NCF9</accession>
<keyword evidence="8" id="KW-1185">Reference proteome</keyword>
<dbReference type="InterPro" id="IPR002930">
    <property type="entry name" value="GCV_H"/>
</dbReference>
<comment type="caution">
    <text evidence="7">The sequence shown here is derived from an EMBL/GenBank/DDBJ whole genome shotgun (WGS) entry which is preliminary data.</text>
</comment>
<dbReference type="NCBIfam" id="TIGR00527">
    <property type="entry name" value="gcvH"/>
    <property type="match status" value="1"/>
</dbReference>
<evidence type="ECO:0000256" key="3">
    <source>
        <dbReference type="ARBA" id="ARBA00022946"/>
    </source>
</evidence>
<dbReference type="SUPFAM" id="SSF51230">
    <property type="entry name" value="Single hybrid motif"/>
    <property type="match status" value="1"/>
</dbReference>
<dbReference type="EMBL" id="MTYJ01000232">
    <property type="protein sequence ID" value="OWA51585.1"/>
    <property type="molecule type" value="Genomic_DNA"/>
</dbReference>
<comment type="subunit">
    <text evidence="5">The glycine cleavage system is composed of four proteins: P, T, L and H.</text>
</comment>
<gene>
    <name evidence="7" type="ORF">BV898_16060</name>
</gene>
<dbReference type="PANTHER" id="PTHR11715:SF3">
    <property type="entry name" value="GLYCINE CLEAVAGE SYSTEM H PROTEIN-RELATED"/>
    <property type="match status" value="1"/>
</dbReference>
<dbReference type="GO" id="GO:0005739">
    <property type="term" value="C:mitochondrion"/>
    <property type="evidence" value="ECO:0007669"/>
    <property type="project" value="UniProtKB-SubCell"/>
</dbReference>
<evidence type="ECO:0000256" key="1">
    <source>
        <dbReference type="ARBA" id="ARBA00009249"/>
    </source>
</evidence>
<dbReference type="OrthoDB" id="10264154at2759"/>
<dbReference type="HAMAP" id="MF_00272">
    <property type="entry name" value="GcvH"/>
    <property type="match status" value="1"/>
</dbReference>
<dbReference type="PROSITE" id="PS50968">
    <property type="entry name" value="BIOTINYL_LIPOYL"/>
    <property type="match status" value="1"/>
</dbReference>